<dbReference type="RefSeq" id="WP_150420184.1">
    <property type="nucleotide sequence ID" value="NZ_VYRZ01000003.1"/>
</dbReference>
<dbReference type="Proteomes" id="UP000327039">
    <property type="component" value="Unassembled WGS sequence"/>
</dbReference>
<dbReference type="OrthoDB" id="9813184at2"/>
<comment type="caution">
    <text evidence="4">The sequence shown here is derived from an EMBL/GenBank/DDBJ whole genome shotgun (WGS) entry which is preliminary data.</text>
</comment>
<dbReference type="GO" id="GO:0004553">
    <property type="term" value="F:hydrolase activity, hydrolyzing O-glycosyl compounds"/>
    <property type="evidence" value="ECO:0007669"/>
    <property type="project" value="InterPro"/>
</dbReference>
<feature type="domain" description="Glycoside hydrolase 35 catalytic" evidence="3">
    <location>
        <begin position="27"/>
        <end position="371"/>
    </location>
</feature>
<evidence type="ECO:0000313" key="5">
    <source>
        <dbReference type="Proteomes" id="UP000327039"/>
    </source>
</evidence>
<evidence type="ECO:0000256" key="2">
    <source>
        <dbReference type="RuleBase" id="RU003679"/>
    </source>
</evidence>
<dbReference type="Gene3D" id="3.20.20.80">
    <property type="entry name" value="Glycosidases"/>
    <property type="match status" value="1"/>
</dbReference>
<protein>
    <recommendedName>
        <fullName evidence="3">Glycoside hydrolase 35 catalytic domain-containing protein</fullName>
    </recommendedName>
</protein>
<name>A0A5J5IPR0_9MICO</name>
<organism evidence="4 5">
    <name type="scientific">Microbacterium radiodurans</name>
    <dbReference type="NCBI Taxonomy" id="661398"/>
    <lineage>
        <taxon>Bacteria</taxon>
        <taxon>Bacillati</taxon>
        <taxon>Actinomycetota</taxon>
        <taxon>Actinomycetes</taxon>
        <taxon>Micrococcales</taxon>
        <taxon>Microbacteriaceae</taxon>
        <taxon>Microbacterium</taxon>
    </lineage>
</organism>
<dbReference type="PRINTS" id="PR00742">
    <property type="entry name" value="GLHYDRLASE35"/>
</dbReference>
<reference evidence="5" key="1">
    <citation type="submission" date="2019-09" db="EMBL/GenBank/DDBJ databases">
        <title>Mumia zhuanghuii sp. nov. isolated from the intestinal contents of plateau pika (Ochotona curzoniae) in the Qinghai-Tibet plateau of China.</title>
        <authorList>
            <person name="Tian Z."/>
        </authorList>
    </citation>
    <scope>NUCLEOTIDE SEQUENCE [LARGE SCALE GENOMIC DNA]</scope>
    <source>
        <strain evidence="5">DSM 25564</strain>
    </source>
</reference>
<dbReference type="InterPro" id="IPR031330">
    <property type="entry name" value="Gly_Hdrlase_35_cat"/>
</dbReference>
<dbReference type="Pfam" id="PF01301">
    <property type="entry name" value="Glyco_hydro_35"/>
    <property type="match status" value="1"/>
</dbReference>
<evidence type="ECO:0000256" key="1">
    <source>
        <dbReference type="ARBA" id="ARBA00009809"/>
    </source>
</evidence>
<dbReference type="InterPro" id="IPR001944">
    <property type="entry name" value="Glycoside_Hdrlase_35"/>
</dbReference>
<accession>A0A5J5IPR0</accession>
<dbReference type="SUPFAM" id="SSF51445">
    <property type="entry name" value="(Trans)glycosidases"/>
    <property type="match status" value="1"/>
</dbReference>
<dbReference type="EMBL" id="VYRZ01000003">
    <property type="protein sequence ID" value="KAA9085462.1"/>
    <property type="molecule type" value="Genomic_DNA"/>
</dbReference>
<dbReference type="PANTHER" id="PTHR23421">
    <property type="entry name" value="BETA-GALACTOSIDASE RELATED"/>
    <property type="match status" value="1"/>
</dbReference>
<sequence>MPTNSPSSAAPTISRQGGAGLEIDATSLIRGGERWFPVMGEYHFSRDVPERWEHELRKMKAGGIDTVATYLIWILHEEIRGERSWADHLDVRRFVETAGRVGLNVVMRIGPWAHGEARNGGFPDWLQALPVKHRTNDPAYLELVEEWYADIEAQLRGQFRSDDAPDAPIIAVQVDNELYDQPEHLATLRRLAESVGMTAPFWVATGWGGAQVPQDELISVYAGYSDGFWEESDVELPAFSRMHFIFSDVRDDLSVGADVRDAPETDGRDDHRYPFITCELGGGMAVAYHRRPHVDPEDIAALALTKLGGRSAWQGYYVYHGTTQASGRLSGMQESQETAYPNDLPRKDYDFFAPIGAAGTLRPHYHRLRTQHLFLQEWGAELLELPAAFTDIEDAGVRSAVRVADGRGYVFVNNHQPAAAALPPLSNVQLTLPDGSRFPSAPIDLPSGAAAFWPIAQPYGDVAALSGTVQPITRIDTADGLVVIFGTTAGIPVELDLRVDDGAVISGAREIETSEGKRWVPTTAPGPDCVVTVGSTRLVILDPASSARVWAGEVDGRRVVALWDGGLTFGAEGLLLERWSAATELLTIPALAGGAPAGVFSRLTLPPIEGDASVSVRTVREASGAPALRRGGTANRFGAPLEEEWAQAAVFEIDPSELVAELVEGEDAANVLRLTWFGDVARAYVGDELVADQFWYGRTWELDLAVLDLAGRPLRIEILPWNGETDFFVDSRVRADRVAGRAEIASAEHIRAPRVIAGGLSAR</sequence>
<dbReference type="AlphaFoldDB" id="A0A5J5IPR0"/>
<gene>
    <name evidence="4" type="ORF">F6B42_13475</name>
</gene>
<evidence type="ECO:0000259" key="3">
    <source>
        <dbReference type="Pfam" id="PF01301"/>
    </source>
</evidence>
<dbReference type="GO" id="GO:0005975">
    <property type="term" value="P:carbohydrate metabolic process"/>
    <property type="evidence" value="ECO:0007669"/>
    <property type="project" value="InterPro"/>
</dbReference>
<dbReference type="InterPro" id="IPR017853">
    <property type="entry name" value="GH"/>
</dbReference>
<comment type="similarity">
    <text evidence="1 2">Belongs to the glycosyl hydrolase 35 family.</text>
</comment>
<evidence type="ECO:0000313" key="4">
    <source>
        <dbReference type="EMBL" id="KAA9085462.1"/>
    </source>
</evidence>
<proteinExistence type="inferred from homology"/>
<keyword evidence="5" id="KW-1185">Reference proteome</keyword>